<comment type="caution">
    <text evidence="1">The sequence shown here is derived from an EMBL/GenBank/DDBJ whole genome shotgun (WGS) entry which is preliminary data.</text>
</comment>
<evidence type="ECO:0000313" key="2">
    <source>
        <dbReference type="Proteomes" id="UP000635142"/>
    </source>
</evidence>
<name>A0A927D6N0_9RHOB</name>
<reference evidence="1" key="1">
    <citation type="submission" date="2020-08" db="EMBL/GenBank/DDBJ databases">
        <title>Sulfitobacter aestuariivivens sp. nov., isolated from a tidal flat.</title>
        <authorList>
            <person name="Park S."/>
            <person name="Yoon J.-H."/>
        </authorList>
    </citation>
    <scope>NUCLEOTIDE SEQUENCE</scope>
    <source>
        <strain evidence="1">TSTF-M16</strain>
    </source>
</reference>
<accession>A0A927D6N0</accession>
<dbReference type="CDD" id="cd10928">
    <property type="entry name" value="CE4_u4"/>
    <property type="match status" value="1"/>
</dbReference>
<evidence type="ECO:0000313" key="1">
    <source>
        <dbReference type="EMBL" id="MBD3665899.1"/>
    </source>
</evidence>
<dbReference type="RefSeq" id="WP_191076930.1">
    <property type="nucleotide sequence ID" value="NZ_JACTAG010000003.1"/>
</dbReference>
<organism evidence="1 2">
    <name type="scientific">Sulfitobacter aestuariivivens</name>
    <dbReference type="NCBI Taxonomy" id="2766981"/>
    <lineage>
        <taxon>Bacteria</taxon>
        <taxon>Pseudomonadati</taxon>
        <taxon>Pseudomonadota</taxon>
        <taxon>Alphaproteobacteria</taxon>
        <taxon>Rhodobacterales</taxon>
        <taxon>Roseobacteraceae</taxon>
        <taxon>Sulfitobacter</taxon>
    </lineage>
</organism>
<proteinExistence type="predicted"/>
<sequence length="253" mass="28345">MATWEELDAELTLWADAGEVPTFWWRDDDTQGPSDDLDRLIGLAERFDVPLHLAVVPAEIDPGLKPRLEASPSVFALQHGFAHKNGEPKGLRASEMGEGRDLAATEADLREGWRRLVAAELPNLLAVQVPPWNRIGEKVVPHLPEWGYVGLSNFDVRPAPEPAAGLKQFNAHIDPIRWKEGAQFAGTEKTLQQCLEHLQMRRIGAADKDEPTGFCTHHLQTDDATWDFSEALMARLTHGQRTRWLDLRAMLKG</sequence>
<dbReference type="InterPro" id="IPR049591">
    <property type="entry name" value="CE4_u4-like"/>
</dbReference>
<keyword evidence="2" id="KW-1185">Reference proteome</keyword>
<dbReference type="AlphaFoldDB" id="A0A927D6N0"/>
<gene>
    <name evidence="1" type="ORF">H9Q16_18330</name>
</gene>
<dbReference type="Proteomes" id="UP000635142">
    <property type="component" value="Unassembled WGS sequence"/>
</dbReference>
<dbReference type="EMBL" id="JACTAG010000003">
    <property type="protein sequence ID" value="MBD3665899.1"/>
    <property type="molecule type" value="Genomic_DNA"/>
</dbReference>
<protein>
    <submittedName>
        <fullName evidence="1">Polysaccharide deacetylase family protein</fullName>
    </submittedName>
</protein>